<dbReference type="InterPro" id="IPR001547">
    <property type="entry name" value="Glyco_hydro_5"/>
</dbReference>
<keyword evidence="6" id="KW-0732">Signal</keyword>
<proteinExistence type="inferred from homology"/>
<dbReference type="GO" id="GO:0071555">
    <property type="term" value="P:cell wall organization"/>
    <property type="evidence" value="ECO:0007669"/>
    <property type="project" value="UniProtKB-KW"/>
</dbReference>
<sequence length="427" mass="48006">MRLSISLLALSAASALAAPYAQVTRTHQPRDYVQPTAFAWNDGTIRGLNLGGWLVMEPWITRSIFDKYQVVDEYTLAQKLGDDTLGVLQPHWDSWVTQEDINKIASYGFNMVRVPIGFWAFDNAGLPYKKGSAPYLDKAIEWARQAQPPLKVVIDLHGAPGSQNGFDNSGQKMNTAQWQSQDSGAKRTLAVLQLLQSKYGDASYDDVVMGIELLNEPNSGELDINQIKQFVIDGYNQQRNFSQSRVVVMHDAFKNTNYYNDFLTPSSSPSANNIAIDHHEYQVFSPDQVALSTQGHLDRICSQESVYNGANKWTFVGEWSAAMTDCAPYLNGFGIGSRYAGNFTTPSKAVGSCDKKNLIKDWDQQMKDDTRAFIEAQMDSYERNTRGWTFWNFKTENSAAAEWDAFALIEAKIFPQPLTDRKTHHKC</sequence>
<name>A0A9P4MCM6_9PEZI</name>
<dbReference type="AlphaFoldDB" id="A0A9P4MCM6"/>
<feature type="signal peptide" evidence="6">
    <location>
        <begin position="1"/>
        <end position="17"/>
    </location>
</feature>
<dbReference type="InterPro" id="IPR017853">
    <property type="entry name" value="GH"/>
</dbReference>
<dbReference type="GO" id="GO:0005576">
    <property type="term" value="C:extracellular region"/>
    <property type="evidence" value="ECO:0007669"/>
    <property type="project" value="TreeGrafter"/>
</dbReference>
<accession>A0A9P4MCM6</accession>
<gene>
    <name evidence="8" type="ORF">K461DRAFT_282810</name>
</gene>
<evidence type="ECO:0000256" key="1">
    <source>
        <dbReference type="ARBA" id="ARBA00005641"/>
    </source>
</evidence>
<dbReference type="GO" id="GO:0009251">
    <property type="term" value="P:glucan catabolic process"/>
    <property type="evidence" value="ECO:0007669"/>
    <property type="project" value="TreeGrafter"/>
</dbReference>
<evidence type="ECO:0000313" key="9">
    <source>
        <dbReference type="Proteomes" id="UP000799439"/>
    </source>
</evidence>
<evidence type="ECO:0000256" key="3">
    <source>
        <dbReference type="ARBA" id="ARBA00023295"/>
    </source>
</evidence>
<evidence type="ECO:0000313" key="8">
    <source>
        <dbReference type="EMBL" id="KAF2148363.1"/>
    </source>
</evidence>
<keyword evidence="4" id="KW-0961">Cell wall biogenesis/degradation</keyword>
<reference evidence="8" key="1">
    <citation type="journal article" date="2020" name="Stud. Mycol.">
        <title>101 Dothideomycetes genomes: a test case for predicting lifestyles and emergence of pathogens.</title>
        <authorList>
            <person name="Haridas S."/>
            <person name="Albert R."/>
            <person name="Binder M."/>
            <person name="Bloem J."/>
            <person name="Labutti K."/>
            <person name="Salamov A."/>
            <person name="Andreopoulos B."/>
            <person name="Baker S."/>
            <person name="Barry K."/>
            <person name="Bills G."/>
            <person name="Bluhm B."/>
            <person name="Cannon C."/>
            <person name="Castanera R."/>
            <person name="Culley D."/>
            <person name="Daum C."/>
            <person name="Ezra D."/>
            <person name="Gonzalez J."/>
            <person name="Henrissat B."/>
            <person name="Kuo A."/>
            <person name="Liang C."/>
            <person name="Lipzen A."/>
            <person name="Lutzoni F."/>
            <person name="Magnuson J."/>
            <person name="Mondo S."/>
            <person name="Nolan M."/>
            <person name="Ohm R."/>
            <person name="Pangilinan J."/>
            <person name="Park H.-J."/>
            <person name="Ramirez L."/>
            <person name="Alfaro M."/>
            <person name="Sun H."/>
            <person name="Tritt A."/>
            <person name="Yoshinaga Y."/>
            <person name="Zwiers L.-H."/>
            <person name="Turgeon B."/>
            <person name="Goodwin S."/>
            <person name="Spatafora J."/>
            <person name="Crous P."/>
            <person name="Grigoriev I."/>
        </authorList>
    </citation>
    <scope>NUCLEOTIDE SEQUENCE</scope>
    <source>
        <strain evidence="8">CBS 260.36</strain>
    </source>
</reference>
<organism evidence="8 9">
    <name type="scientific">Myriangium duriaei CBS 260.36</name>
    <dbReference type="NCBI Taxonomy" id="1168546"/>
    <lineage>
        <taxon>Eukaryota</taxon>
        <taxon>Fungi</taxon>
        <taxon>Dikarya</taxon>
        <taxon>Ascomycota</taxon>
        <taxon>Pezizomycotina</taxon>
        <taxon>Dothideomycetes</taxon>
        <taxon>Dothideomycetidae</taxon>
        <taxon>Myriangiales</taxon>
        <taxon>Myriangiaceae</taxon>
        <taxon>Myriangium</taxon>
    </lineage>
</organism>
<evidence type="ECO:0000256" key="5">
    <source>
        <dbReference type="RuleBase" id="RU361153"/>
    </source>
</evidence>
<keyword evidence="9" id="KW-1185">Reference proteome</keyword>
<evidence type="ECO:0000256" key="4">
    <source>
        <dbReference type="ARBA" id="ARBA00023316"/>
    </source>
</evidence>
<dbReference type="InterPro" id="IPR050386">
    <property type="entry name" value="Glycosyl_hydrolase_5"/>
</dbReference>
<keyword evidence="3 5" id="KW-0326">Glycosidase</keyword>
<dbReference type="Proteomes" id="UP000799439">
    <property type="component" value="Unassembled WGS sequence"/>
</dbReference>
<dbReference type="PANTHER" id="PTHR31297">
    <property type="entry name" value="GLUCAN ENDO-1,6-BETA-GLUCOSIDASE B"/>
    <property type="match status" value="1"/>
</dbReference>
<comment type="similarity">
    <text evidence="1 5">Belongs to the glycosyl hydrolase 5 (cellulase A) family.</text>
</comment>
<evidence type="ECO:0000256" key="6">
    <source>
        <dbReference type="SAM" id="SignalP"/>
    </source>
</evidence>
<dbReference type="PANTHER" id="PTHR31297:SF8">
    <property type="entry name" value="GLYCOSIDE HYDROLASE FAMILY 5 DOMAIN-CONTAINING PROTEIN"/>
    <property type="match status" value="1"/>
</dbReference>
<keyword evidence="2 5" id="KW-0378">Hydrolase</keyword>
<dbReference type="OrthoDB" id="62120at2759"/>
<evidence type="ECO:0000256" key="2">
    <source>
        <dbReference type="ARBA" id="ARBA00022801"/>
    </source>
</evidence>
<dbReference type="Gene3D" id="3.20.20.80">
    <property type="entry name" value="Glycosidases"/>
    <property type="match status" value="1"/>
</dbReference>
<dbReference type="EMBL" id="ML996093">
    <property type="protein sequence ID" value="KAF2148363.1"/>
    <property type="molecule type" value="Genomic_DNA"/>
</dbReference>
<protein>
    <submittedName>
        <fullName evidence="8">Glycoside hydrolase family 5 protein</fullName>
    </submittedName>
</protein>
<feature type="chain" id="PRO_5040319369" evidence="6">
    <location>
        <begin position="18"/>
        <end position="427"/>
    </location>
</feature>
<dbReference type="SUPFAM" id="SSF51445">
    <property type="entry name" value="(Trans)glycosidases"/>
    <property type="match status" value="1"/>
</dbReference>
<dbReference type="GO" id="GO:0004338">
    <property type="term" value="F:glucan exo-1,3-beta-glucosidase activity"/>
    <property type="evidence" value="ECO:0007669"/>
    <property type="project" value="TreeGrafter"/>
</dbReference>
<feature type="domain" description="Glycoside hydrolase family 5" evidence="7">
    <location>
        <begin position="96"/>
        <end position="321"/>
    </location>
</feature>
<dbReference type="GO" id="GO:0009986">
    <property type="term" value="C:cell surface"/>
    <property type="evidence" value="ECO:0007669"/>
    <property type="project" value="TreeGrafter"/>
</dbReference>
<evidence type="ECO:0000259" key="7">
    <source>
        <dbReference type="Pfam" id="PF00150"/>
    </source>
</evidence>
<dbReference type="Pfam" id="PF00150">
    <property type="entry name" value="Cellulase"/>
    <property type="match status" value="1"/>
</dbReference>
<comment type="caution">
    <text evidence="8">The sequence shown here is derived from an EMBL/GenBank/DDBJ whole genome shotgun (WGS) entry which is preliminary data.</text>
</comment>